<feature type="region of interest" description="Disordered" evidence="1">
    <location>
        <begin position="283"/>
        <end position="322"/>
    </location>
</feature>
<dbReference type="Proteomes" id="UP001497623">
    <property type="component" value="Unassembled WGS sequence"/>
</dbReference>
<evidence type="ECO:0000313" key="2">
    <source>
        <dbReference type="EMBL" id="CAL4096428.1"/>
    </source>
</evidence>
<accession>A0AAV2QUF6</accession>
<name>A0AAV2QUF6_MEGNR</name>
<evidence type="ECO:0000256" key="1">
    <source>
        <dbReference type="SAM" id="MobiDB-lite"/>
    </source>
</evidence>
<keyword evidence="3" id="KW-1185">Reference proteome</keyword>
<feature type="compositionally biased region" description="Polar residues" evidence="1">
    <location>
        <begin position="168"/>
        <end position="188"/>
    </location>
</feature>
<protein>
    <submittedName>
        <fullName evidence="2">Uncharacterized protein</fullName>
    </submittedName>
</protein>
<feature type="compositionally biased region" description="Basic and acidic residues" evidence="1">
    <location>
        <begin position="112"/>
        <end position="125"/>
    </location>
</feature>
<feature type="region of interest" description="Disordered" evidence="1">
    <location>
        <begin position="109"/>
        <end position="131"/>
    </location>
</feature>
<feature type="region of interest" description="Disordered" evidence="1">
    <location>
        <begin position="143"/>
        <end position="192"/>
    </location>
</feature>
<feature type="non-terminal residue" evidence="2">
    <location>
        <position position="322"/>
    </location>
</feature>
<organism evidence="2 3">
    <name type="scientific">Meganyctiphanes norvegica</name>
    <name type="common">Northern krill</name>
    <name type="synonym">Thysanopoda norvegica</name>
    <dbReference type="NCBI Taxonomy" id="48144"/>
    <lineage>
        <taxon>Eukaryota</taxon>
        <taxon>Metazoa</taxon>
        <taxon>Ecdysozoa</taxon>
        <taxon>Arthropoda</taxon>
        <taxon>Crustacea</taxon>
        <taxon>Multicrustacea</taxon>
        <taxon>Malacostraca</taxon>
        <taxon>Eumalacostraca</taxon>
        <taxon>Eucarida</taxon>
        <taxon>Euphausiacea</taxon>
        <taxon>Euphausiidae</taxon>
        <taxon>Meganyctiphanes</taxon>
    </lineage>
</organism>
<feature type="compositionally biased region" description="Basic and acidic residues" evidence="1">
    <location>
        <begin position="295"/>
        <end position="308"/>
    </location>
</feature>
<evidence type="ECO:0000313" key="3">
    <source>
        <dbReference type="Proteomes" id="UP001497623"/>
    </source>
</evidence>
<gene>
    <name evidence="2" type="ORF">MNOR_LOCUS15750</name>
</gene>
<dbReference type="AlphaFoldDB" id="A0AAV2QUF6"/>
<reference evidence="2 3" key="1">
    <citation type="submission" date="2024-05" db="EMBL/GenBank/DDBJ databases">
        <authorList>
            <person name="Wallberg A."/>
        </authorList>
    </citation>
    <scope>NUCLEOTIDE SEQUENCE [LARGE SCALE GENOMIC DNA]</scope>
</reference>
<feature type="compositionally biased region" description="Basic and acidic residues" evidence="1">
    <location>
        <begin position="149"/>
        <end position="165"/>
    </location>
</feature>
<proteinExistence type="predicted"/>
<sequence>MAQIQLCGAMSGVVVSGGGNGAGNMAHLGLPVEHEESTGHGSTSIPFIDDSGSSCASSMMGEDVLTQDEDTASLNRLLDDAASREFSINGLSDDLLSLSCGYASLDALSDGPPREEHDHEPHSDISYRGSDICSDKSNRGSDICSSADSQDKHCSSGPEGYERWSWRPRSSPTHSGTSRCSSIKSSEANLEPDEGDMCKDTIIPPELVSNHLACDTCEDRLSTSSSCITGTNSSIVSCTNCQVDLDHGPIKRKESIKEIIIQDHRNNNEKISEDECNRRKSYVIGEENMNNENNSEGKDDSDKEELRKVSNQSTQSRQDFLK</sequence>
<comment type="caution">
    <text evidence="2">The sequence shown here is derived from an EMBL/GenBank/DDBJ whole genome shotgun (WGS) entry which is preliminary data.</text>
</comment>
<dbReference type="EMBL" id="CAXKWB010010000">
    <property type="protein sequence ID" value="CAL4096428.1"/>
    <property type="molecule type" value="Genomic_DNA"/>
</dbReference>
<feature type="compositionally biased region" description="Polar residues" evidence="1">
    <location>
        <begin position="309"/>
        <end position="322"/>
    </location>
</feature>